<dbReference type="FunFam" id="3.40.960.10:FF:000002">
    <property type="entry name" value="DNA helicase related protein"/>
    <property type="match status" value="1"/>
</dbReference>
<keyword evidence="4" id="KW-1185">Reference proteome</keyword>
<dbReference type="SMART" id="SM00952">
    <property type="entry name" value="RAP"/>
    <property type="match status" value="1"/>
</dbReference>
<dbReference type="InterPro" id="IPR041677">
    <property type="entry name" value="DNA2/NAM7_AAA_11"/>
</dbReference>
<dbReference type="SUPFAM" id="SSF52980">
    <property type="entry name" value="Restriction endonuclease-like"/>
    <property type="match status" value="1"/>
</dbReference>
<dbReference type="InterPro" id="IPR013584">
    <property type="entry name" value="RAP"/>
</dbReference>
<dbReference type="CDD" id="cd18808">
    <property type="entry name" value="SF1_C_Upf1"/>
    <property type="match status" value="1"/>
</dbReference>
<dbReference type="InterPro" id="IPR025103">
    <property type="entry name" value="DUF4011"/>
</dbReference>
<dbReference type="Proteomes" id="UP000251135">
    <property type="component" value="Unassembled WGS sequence"/>
</dbReference>
<dbReference type="EMBL" id="MUXE01000005">
    <property type="protein sequence ID" value="PUE65126.1"/>
    <property type="molecule type" value="Genomic_DNA"/>
</dbReference>
<dbReference type="InterPro" id="IPR045055">
    <property type="entry name" value="DNA2/NAM7-like"/>
</dbReference>
<dbReference type="Gene3D" id="3.40.960.10">
    <property type="entry name" value="VSR Endonuclease"/>
    <property type="match status" value="1"/>
</dbReference>
<dbReference type="InterPro" id="IPR027417">
    <property type="entry name" value="P-loop_NTPase"/>
</dbReference>
<keyword evidence="1" id="KW-0175">Coiled coil</keyword>
<proteinExistence type="predicted"/>
<dbReference type="InterPro" id="IPR049468">
    <property type="entry name" value="Restrct_endonuc-II-like_dom"/>
</dbReference>
<dbReference type="InterPro" id="IPR011335">
    <property type="entry name" value="Restrct_endonuc-II-like"/>
</dbReference>
<dbReference type="PANTHER" id="PTHR10887">
    <property type="entry name" value="DNA2/NAM7 HELICASE FAMILY"/>
    <property type="match status" value="1"/>
</dbReference>
<dbReference type="RefSeq" id="WP_108558529.1">
    <property type="nucleotide sequence ID" value="NZ_MUXE01000005.1"/>
</dbReference>
<dbReference type="PANTHER" id="PTHR10887:SF495">
    <property type="entry name" value="HELICASE SENATAXIN ISOFORM X1-RELATED"/>
    <property type="match status" value="1"/>
</dbReference>
<evidence type="ECO:0000313" key="4">
    <source>
        <dbReference type="Proteomes" id="UP000251135"/>
    </source>
</evidence>
<dbReference type="Pfam" id="PF18741">
    <property type="entry name" value="MTES_1575"/>
    <property type="match status" value="1"/>
</dbReference>
<name>A0A363D197_9BACT</name>
<organism evidence="3 4">
    <name type="scientific">Arcobacter caeni</name>
    <dbReference type="NCBI Taxonomy" id="1912877"/>
    <lineage>
        <taxon>Bacteria</taxon>
        <taxon>Pseudomonadati</taxon>
        <taxon>Campylobacterota</taxon>
        <taxon>Epsilonproteobacteria</taxon>
        <taxon>Campylobacterales</taxon>
        <taxon>Arcobacteraceae</taxon>
        <taxon>Arcobacter</taxon>
    </lineage>
</organism>
<dbReference type="OrthoDB" id="9757917at2"/>
<dbReference type="InterPro" id="IPR047187">
    <property type="entry name" value="SF1_C_Upf1"/>
</dbReference>
<feature type="coiled-coil region" evidence="1">
    <location>
        <begin position="70"/>
        <end position="126"/>
    </location>
</feature>
<comment type="caution">
    <text evidence="3">The sequence shown here is derived from an EMBL/GenBank/DDBJ whole genome shotgun (WGS) entry which is preliminary data.</text>
</comment>
<protein>
    <recommendedName>
        <fullName evidence="2">RAP domain-containing protein</fullName>
    </recommendedName>
</protein>
<accession>A0A363D197</accession>
<dbReference type="SUPFAM" id="SSF52540">
    <property type="entry name" value="P-loop containing nucleoside triphosphate hydrolases"/>
    <property type="match status" value="1"/>
</dbReference>
<feature type="domain" description="RAP" evidence="2">
    <location>
        <begin position="1612"/>
        <end position="1669"/>
    </location>
</feature>
<evidence type="ECO:0000256" key="1">
    <source>
        <dbReference type="SAM" id="Coils"/>
    </source>
</evidence>
<dbReference type="Pfam" id="PF13086">
    <property type="entry name" value="AAA_11"/>
    <property type="match status" value="2"/>
</dbReference>
<evidence type="ECO:0000313" key="3">
    <source>
        <dbReference type="EMBL" id="PUE65126.1"/>
    </source>
</evidence>
<gene>
    <name evidence="3" type="ORF">B0174_04830</name>
</gene>
<dbReference type="Gene3D" id="3.40.50.300">
    <property type="entry name" value="P-loop containing nucleotide triphosphate hydrolases"/>
    <property type="match status" value="3"/>
</dbReference>
<dbReference type="FunFam" id="3.40.50.300:FF:002063">
    <property type="entry name" value="DNA helicase related protein"/>
    <property type="match status" value="1"/>
</dbReference>
<dbReference type="Pfam" id="PF13087">
    <property type="entry name" value="AAA_12"/>
    <property type="match status" value="1"/>
</dbReference>
<dbReference type="Pfam" id="PF13195">
    <property type="entry name" value="DUF4011"/>
    <property type="match status" value="1"/>
</dbReference>
<dbReference type="GO" id="GO:0004386">
    <property type="term" value="F:helicase activity"/>
    <property type="evidence" value="ECO:0007669"/>
    <property type="project" value="InterPro"/>
</dbReference>
<reference evidence="3 4" key="1">
    <citation type="submission" date="2017-02" db="EMBL/GenBank/DDBJ databases">
        <title>Arcobacter caeni sp. nov, a new Arcobacter species isolated from reclaimed water.</title>
        <authorList>
            <person name="Figueras M.J."/>
            <person name="Perez-Cataluna A."/>
            <person name="Salas-Masso N."/>
        </authorList>
    </citation>
    <scope>NUCLEOTIDE SEQUENCE [LARGE SCALE GENOMIC DNA]</scope>
    <source>
        <strain evidence="3 4">RW17-10</strain>
    </source>
</reference>
<feature type="coiled-coil region" evidence="1">
    <location>
        <begin position="884"/>
        <end position="972"/>
    </location>
</feature>
<sequence>MSNLFSRGISELRDKLIDTSRRNKLINYKRPNKSKNLQIIDESAEFIYNYLVKEEGKFKFKFIPEPLISKEDLAKLDEEIKEHKEELKEATINEDEDAKKQLIFLIEGLEEEKKELQREALLTAEERAKELGYDISKELPEIDINDSDVEEKHTDDSLQTLHYPNEMEKILTSIERDARSIIEETGSNMLYLVLGLLKWKEAKNSEQFNSSPLISIPIVLNKEKRNNKYEFTLEYSGAGIDTNRSLAEKLNNDFEIILPELTEEQTYYEYLKEVKEVIQYQKEWSLKHEIAIDFLKFGKILMYQDLKEENWQDGTPLSDKKIFIDIFEGKEISEASMFAEEYDIDSDKLANNISLVMNADSSQHSAIVDVLNGKNVVIEGPPGTGKSQTISNLIAVLLSEGKSVLFVSEKLAALEVVYKRLDSIGLSDFCLELHSNKSQKTKILESIKKRVETKYSTVEYIETTIEQIEAKKKELKEYIDLLHESYGGIEKKAYTIFWLVEKYNNSSKYLKFDVLNANEYTAYKYSNTIEELKKYKTFLKEYDFNTFYWKGLDTFNLNFVDIDSFIETLKVLKNNFIFIQKEYDSLNINISNEYQETKKIYEFIKEFDEADFKDFSKDILSKMLFNTNVYNEYLHNYLNIKNKISDITKNVEGLETYIELFEKTILNIVKIDKILKHIKNEANLSNNKNIEYISQLSIGITYLTHINLELYCAINQNYLDVSFSKNFDNMKKDLLQYETLKDSLSTVSKISEIDNLIDDEINSIQKIIEEKKNSFFNFFSGEYKQSKNKIESMLLNSLPSDKTKWSEILNQIKEYVLFKNQFKHNNDYIQYFGKLFEGTKTKIDDIEKLHNWVLVIKKDINITEILTLLLSGDDTKYNLLRSYKDSLTENLESYNESLIELEKNCNKKFLKKLYYDKNDVDILELKDKLENINNDIDNYISSIYKNTNINKNNNFNDELFNLLKNNSNLEEIFDSVKRYDIGINDLLFNFEDFMGFAKKLSILLEDKSFDLSEQTYELILNTKNLIDFITQSSLDTNLQNCLCENFEIINTLKDISNIEDSIKKVYLEIEKKGTINDSFFGENIKISDCINKLDDVDENKKTLSIWINYRQITHDLINLGLNSIVEKLEEQTLPIDEIVKNFKYNFYHTLLKEIFRNKPIFNRFSRLSHEQTIQSFNTLDLKLIELNKKKVAYLTSQREIPLGYKGNRKSDLTEFSLIEHQLTLTRRHIPIRQLVSRASGALKALKPCFMMSPLSVSQYLPPNQVEFDVLIVDEASQLRPEEALGSIARVNQIVIVGDPKQLPPTSFFDSIGIIPDGNTVAAESESILDICLNLYKPIRQLRWHYRSQHESLIDFSNQQFYDGNLIIFPSPSSKNNEELGVKYHYIENSAYQSSRNKVESKIIVEHLEKQMKNYPDKSIGIGTFNSTQRDLIQDMVDEREKESPIISNYIAKWSKTSEPFFIKNLENLQGDERDVILISTTFGKDKDTGRVYQRFGPINSDTGWRRLNVLFTRSKQKMEIFTSMKSSDIIISETSSRGVRALKAFLNYLEKGVVSELPEITNRDFDSEFEISVYNILKDCGFECVPQVGVAGYFIDLAVSAIKNPTDFVLAIECDGATYHSSKSARDRDRLKQDVLEILGWNVYRIWSVDWYKNRENEISKLIKIVKEAQAKYNGKNQSLCVQEIEVKEIKSSEKNIIEEIKKEKEVPYHKEETISKPNYLQEFFPDEKIKEMLIKLRDDVISQDFEIDRRCILSDMMIELFVKHKPINIDEFREKIPKRYRDERIIHIEQLKYLNDIFDVLELGDE</sequence>
<dbReference type="InterPro" id="IPR041679">
    <property type="entry name" value="DNA2/NAM7-like_C"/>
</dbReference>
<feature type="coiled-coil region" evidence="1">
    <location>
        <begin position="458"/>
        <end position="485"/>
    </location>
</feature>
<evidence type="ECO:0000259" key="2">
    <source>
        <dbReference type="SMART" id="SM00952"/>
    </source>
</evidence>